<dbReference type="Proteomes" id="UP001054837">
    <property type="component" value="Unassembled WGS sequence"/>
</dbReference>
<evidence type="ECO:0000313" key="3">
    <source>
        <dbReference type="Proteomes" id="UP001054837"/>
    </source>
</evidence>
<comment type="caution">
    <text evidence="2">The sequence shown here is derived from an EMBL/GenBank/DDBJ whole genome shotgun (WGS) entry which is preliminary data.</text>
</comment>
<accession>A0AAV4WV36</accession>
<reference evidence="2 3" key="1">
    <citation type="submission" date="2021-06" db="EMBL/GenBank/DDBJ databases">
        <title>Caerostris darwini draft genome.</title>
        <authorList>
            <person name="Kono N."/>
            <person name="Arakawa K."/>
        </authorList>
    </citation>
    <scope>NUCLEOTIDE SEQUENCE [LARGE SCALE GENOMIC DNA]</scope>
</reference>
<proteinExistence type="predicted"/>
<gene>
    <name evidence="2" type="ORF">CDAR_594621</name>
</gene>
<protein>
    <submittedName>
        <fullName evidence="2">Uncharacterized protein</fullName>
    </submittedName>
</protein>
<organism evidence="2 3">
    <name type="scientific">Caerostris darwini</name>
    <dbReference type="NCBI Taxonomy" id="1538125"/>
    <lineage>
        <taxon>Eukaryota</taxon>
        <taxon>Metazoa</taxon>
        <taxon>Ecdysozoa</taxon>
        <taxon>Arthropoda</taxon>
        <taxon>Chelicerata</taxon>
        <taxon>Arachnida</taxon>
        <taxon>Araneae</taxon>
        <taxon>Araneomorphae</taxon>
        <taxon>Entelegynae</taxon>
        <taxon>Araneoidea</taxon>
        <taxon>Araneidae</taxon>
        <taxon>Caerostris</taxon>
    </lineage>
</organism>
<evidence type="ECO:0000313" key="2">
    <source>
        <dbReference type="EMBL" id="GIY85775.1"/>
    </source>
</evidence>
<keyword evidence="3" id="KW-1185">Reference proteome</keyword>
<feature type="region of interest" description="Disordered" evidence="1">
    <location>
        <begin position="150"/>
        <end position="172"/>
    </location>
</feature>
<dbReference type="AlphaFoldDB" id="A0AAV4WV36"/>
<name>A0AAV4WV36_9ARAC</name>
<sequence length="273" mass="31541">MNYVKRERVTAKVNGTHRRPDHLTIISPTRCYPMSVVSGPKVRAALTCRRKWAKRENIRFEPRQSDYQRTRNHKLRHGEGFFSNRRRKKLIIETAEGSSFFNQAKMNRRWEGINHSGFAPALFHKNVLNGPCQVERRCPLVEPSLRNKAPKSGKTFSLVNPSGAEESRPEKESFFPTFANDRRFSGSRRTNFIGGDIFIPTSFFPGRGKKKREPSAAKRFFSKWIIQCQTLLISVGENRTFAAKRSLAYFGRTAGHWISECNEIRGVYGKWNQ</sequence>
<evidence type="ECO:0000256" key="1">
    <source>
        <dbReference type="SAM" id="MobiDB-lite"/>
    </source>
</evidence>
<dbReference type="EMBL" id="BPLQ01015080">
    <property type="protein sequence ID" value="GIY85775.1"/>
    <property type="molecule type" value="Genomic_DNA"/>
</dbReference>